<dbReference type="eggNOG" id="ENOG502S1E8">
    <property type="taxonomic scope" value="Eukaryota"/>
</dbReference>
<dbReference type="PANTHER" id="PTHR31213:SF19">
    <property type="entry name" value="BET V I_MAJOR LATEX PROTEIN DOMAIN-CONTAINING PROTEIN"/>
    <property type="match status" value="1"/>
</dbReference>
<dbReference type="Gene3D" id="3.30.530.20">
    <property type="match status" value="1"/>
</dbReference>
<sequence>MRDQVSAETPVGAPARIVWDAYRGVELGRLVDELLGDVLGKVEVVEGDGGVGTIMKLTFPPGTPGTGYMKEIFTKMDDDKRVKETEIIEGGYKDLGFDHVRIRLEIIEKDDDDAAGESSIIRSTIEYEMDETKPELASFVSTKQLEIMAETIAKYLTHNKSTTT</sequence>
<dbReference type="GO" id="GO:0005737">
    <property type="term" value="C:cytoplasm"/>
    <property type="evidence" value="ECO:0000318"/>
    <property type="project" value="GO_Central"/>
</dbReference>
<protein>
    <recommendedName>
        <fullName evidence="3">Bet v I/Major latex protein domain-containing protein</fullName>
    </recommendedName>
</protein>
<dbReference type="GO" id="GO:0009738">
    <property type="term" value="P:abscisic acid-activated signaling pathway"/>
    <property type="evidence" value="ECO:0000318"/>
    <property type="project" value="GO_Central"/>
</dbReference>
<dbReference type="GO" id="GO:0006952">
    <property type="term" value="P:defense response"/>
    <property type="evidence" value="ECO:0007669"/>
    <property type="project" value="InterPro"/>
</dbReference>
<dbReference type="KEGG" id="rcu:8280495"/>
<dbReference type="Proteomes" id="UP000008311">
    <property type="component" value="Unassembled WGS sequence"/>
</dbReference>
<reference evidence="5" key="1">
    <citation type="journal article" date="2010" name="Nat. Biotechnol.">
        <title>Draft genome sequence of the oilseed species Ricinus communis.</title>
        <authorList>
            <person name="Chan A.P."/>
            <person name="Crabtree J."/>
            <person name="Zhao Q."/>
            <person name="Lorenzi H."/>
            <person name="Orvis J."/>
            <person name="Puiu D."/>
            <person name="Melake-Berhan A."/>
            <person name="Jones K.M."/>
            <person name="Redman J."/>
            <person name="Chen G."/>
            <person name="Cahoon E.B."/>
            <person name="Gedil M."/>
            <person name="Stanke M."/>
            <person name="Haas B.J."/>
            <person name="Wortman J.R."/>
            <person name="Fraser-Liggett C.M."/>
            <person name="Ravel J."/>
            <person name="Rabinowicz P.D."/>
        </authorList>
    </citation>
    <scope>NUCLEOTIDE SEQUENCE [LARGE SCALE GENOMIC DNA]</scope>
    <source>
        <strain evidence="5">cv. Hale</strain>
    </source>
</reference>
<comment type="similarity">
    <text evidence="1">Belongs to the BetVI family.</text>
</comment>
<dbReference type="InParanoid" id="B9S241"/>
<dbReference type="GO" id="GO:0004864">
    <property type="term" value="F:protein phosphatase inhibitor activity"/>
    <property type="evidence" value="ECO:0000318"/>
    <property type="project" value="GO_Central"/>
</dbReference>
<name>B9S241_RICCO</name>
<dbReference type="AlphaFoldDB" id="B9S241"/>
<evidence type="ECO:0000259" key="3">
    <source>
        <dbReference type="Pfam" id="PF00407"/>
    </source>
</evidence>
<evidence type="ECO:0000256" key="2">
    <source>
        <dbReference type="ARBA" id="ARBA00022589"/>
    </source>
</evidence>
<evidence type="ECO:0000313" key="4">
    <source>
        <dbReference type="EMBL" id="EEF42384.1"/>
    </source>
</evidence>
<dbReference type="InterPro" id="IPR050279">
    <property type="entry name" value="Plant_def-hormone_signal"/>
</dbReference>
<dbReference type="STRING" id="3988.B9S241"/>
<keyword evidence="5" id="KW-1185">Reference proteome</keyword>
<evidence type="ECO:0000313" key="5">
    <source>
        <dbReference type="Proteomes" id="UP000008311"/>
    </source>
</evidence>
<accession>B9S241</accession>
<dbReference type="GO" id="GO:0009820">
    <property type="term" value="P:alkaloid metabolic process"/>
    <property type="evidence" value="ECO:0007669"/>
    <property type="project" value="UniProtKB-KW"/>
</dbReference>
<dbReference type="OMA" id="WHELETD"/>
<dbReference type="GO" id="GO:0005634">
    <property type="term" value="C:nucleus"/>
    <property type="evidence" value="ECO:0000318"/>
    <property type="project" value="GO_Central"/>
</dbReference>
<dbReference type="PANTHER" id="PTHR31213">
    <property type="entry name" value="OS08G0374000 PROTEIN-RELATED"/>
    <property type="match status" value="1"/>
</dbReference>
<dbReference type="EMBL" id="EQ973846">
    <property type="protein sequence ID" value="EEF42384.1"/>
    <property type="molecule type" value="Genomic_DNA"/>
</dbReference>
<proteinExistence type="inferred from homology"/>
<dbReference type="InterPro" id="IPR023393">
    <property type="entry name" value="START-like_dom_sf"/>
</dbReference>
<dbReference type="GO" id="GO:0010427">
    <property type="term" value="F:abscisic acid binding"/>
    <property type="evidence" value="ECO:0000318"/>
    <property type="project" value="GO_Central"/>
</dbReference>
<gene>
    <name evidence="4" type="ORF">RCOM_1327040</name>
</gene>
<feature type="domain" description="Bet v I/Major latex protein" evidence="3">
    <location>
        <begin position="3"/>
        <end position="157"/>
    </location>
</feature>
<dbReference type="InterPro" id="IPR000916">
    <property type="entry name" value="Bet_v_I/MLP"/>
</dbReference>
<dbReference type="OrthoDB" id="1879545at2759"/>
<organism evidence="4 5">
    <name type="scientific">Ricinus communis</name>
    <name type="common">Castor bean</name>
    <dbReference type="NCBI Taxonomy" id="3988"/>
    <lineage>
        <taxon>Eukaryota</taxon>
        <taxon>Viridiplantae</taxon>
        <taxon>Streptophyta</taxon>
        <taxon>Embryophyta</taxon>
        <taxon>Tracheophyta</taxon>
        <taxon>Spermatophyta</taxon>
        <taxon>Magnoliopsida</taxon>
        <taxon>eudicotyledons</taxon>
        <taxon>Gunneridae</taxon>
        <taxon>Pentapetalae</taxon>
        <taxon>rosids</taxon>
        <taxon>fabids</taxon>
        <taxon>Malpighiales</taxon>
        <taxon>Euphorbiaceae</taxon>
        <taxon>Acalyphoideae</taxon>
        <taxon>Acalypheae</taxon>
        <taxon>Ricinus</taxon>
    </lineage>
</organism>
<dbReference type="Pfam" id="PF00407">
    <property type="entry name" value="Bet_v_1"/>
    <property type="match status" value="1"/>
</dbReference>
<keyword evidence="2" id="KW-0017">Alkaloid metabolism</keyword>
<dbReference type="GO" id="GO:0038023">
    <property type="term" value="F:signaling receptor activity"/>
    <property type="evidence" value="ECO:0000318"/>
    <property type="project" value="GO_Central"/>
</dbReference>
<dbReference type="SUPFAM" id="SSF55961">
    <property type="entry name" value="Bet v1-like"/>
    <property type="match status" value="1"/>
</dbReference>
<evidence type="ECO:0000256" key="1">
    <source>
        <dbReference type="ARBA" id="ARBA00009744"/>
    </source>
</evidence>